<dbReference type="EMBL" id="OX459119">
    <property type="protein sequence ID" value="CAI9093580.1"/>
    <property type="molecule type" value="Genomic_DNA"/>
</dbReference>
<evidence type="ECO:0000313" key="3">
    <source>
        <dbReference type="Proteomes" id="UP001161247"/>
    </source>
</evidence>
<comment type="similarity">
    <text evidence="1">Belongs to the SAPS family.</text>
</comment>
<name>A0AAV1CDW3_OLDCO</name>
<proteinExistence type="inferred from homology"/>
<dbReference type="Proteomes" id="UP001161247">
    <property type="component" value="Chromosome 2"/>
</dbReference>
<reference evidence="2" key="1">
    <citation type="submission" date="2023-03" db="EMBL/GenBank/DDBJ databases">
        <authorList>
            <person name="Julca I."/>
        </authorList>
    </citation>
    <scope>NUCLEOTIDE SEQUENCE</scope>
</reference>
<dbReference type="AlphaFoldDB" id="A0AAV1CDW3"/>
<protein>
    <submittedName>
        <fullName evidence="2">OLC1v1029119C1</fullName>
    </submittedName>
</protein>
<dbReference type="GO" id="GO:0019888">
    <property type="term" value="F:protein phosphatase regulator activity"/>
    <property type="evidence" value="ECO:0007669"/>
    <property type="project" value="TreeGrafter"/>
</dbReference>
<gene>
    <name evidence="2" type="ORF">OLC1_LOCUS4952</name>
</gene>
<dbReference type="GO" id="GO:0019903">
    <property type="term" value="F:protein phosphatase binding"/>
    <property type="evidence" value="ECO:0007669"/>
    <property type="project" value="InterPro"/>
</dbReference>
<dbReference type="PANTHER" id="PTHR12634">
    <property type="entry name" value="SIT4 YEAST -ASSOCIATING PROTEIN-RELATED"/>
    <property type="match status" value="1"/>
</dbReference>
<keyword evidence="3" id="KW-1185">Reference proteome</keyword>
<dbReference type="InterPro" id="IPR007587">
    <property type="entry name" value="SAPS"/>
</dbReference>
<dbReference type="PANTHER" id="PTHR12634:SF37">
    <property type="entry name" value="SIT4 PHOSPHATASE-ASSOCIATED FAMILY PROTEIN"/>
    <property type="match status" value="1"/>
</dbReference>
<evidence type="ECO:0000256" key="1">
    <source>
        <dbReference type="ARBA" id="ARBA00006180"/>
    </source>
</evidence>
<sequence>MAPASLARRDIIRKLVDLIGNTSIMAVLIHLIGTDEHLYSDCTDVIQWLRESDVLEMELFVSPAFSALGKPPPRIGNIGHIARAANNLGFDPIKKVDNLTSHRLIGFAGSSRGQRRLCELSLAFAYLSFYHAPQKPVNLDLIIAGTMGGRWSNSKTRTSWINSANFTKLQLVFRMVASCHVIWICMLLLNSFTRVTAFQADKVGYGEIMCDGSYLDTVLADGAKRATEIADNTLTKCLPGNGIVGVMRRVVDAV</sequence>
<accession>A0AAV1CDW3</accession>
<evidence type="ECO:0000313" key="2">
    <source>
        <dbReference type="EMBL" id="CAI9093580.1"/>
    </source>
</evidence>
<organism evidence="2 3">
    <name type="scientific">Oldenlandia corymbosa var. corymbosa</name>
    <dbReference type="NCBI Taxonomy" id="529605"/>
    <lineage>
        <taxon>Eukaryota</taxon>
        <taxon>Viridiplantae</taxon>
        <taxon>Streptophyta</taxon>
        <taxon>Embryophyta</taxon>
        <taxon>Tracheophyta</taxon>
        <taxon>Spermatophyta</taxon>
        <taxon>Magnoliopsida</taxon>
        <taxon>eudicotyledons</taxon>
        <taxon>Gunneridae</taxon>
        <taxon>Pentapetalae</taxon>
        <taxon>asterids</taxon>
        <taxon>lamiids</taxon>
        <taxon>Gentianales</taxon>
        <taxon>Rubiaceae</taxon>
        <taxon>Rubioideae</taxon>
        <taxon>Spermacoceae</taxon>
        <taxon>Hedyotis-Oldenlandia complex</taxon>
        <taxon>Oldenlandia</taxon>
    </lineage>
</organism>